<evidence type="ECO:0000313" key="3">
    <source>
        <dbReference type="EMBL" id="MBB4534286.1"/>
    </source>
</evidence>
<evidence type="ECO:0000313" key="5">
    <source>
        <dbReference type="Proteomes" id="UP000557344"/>
    </source>
</evidence>
<name>A0A7W6V6B0_RHIET</name>
<feature type="compositionally biased region" description="Polar residues" evidence="1">
    <location>
        <begin position="1"/>
        <end position="12"/>
    </location>
</feature>
<proteinExistence type="predicted"/>
<sequence length="85" mass="8962">MTTRNEVTSPMNASLDDPLTARRGHSSVMVASSWNDLVNSASGAGLKDSDILSAIVEVADNIMSASGGSAGELNTMFETLKRKFQ</sequence>
<reference evidence="4 5" key="1">
    <citation type="submission" date="2020-08" db="EMBL/GenBank/DDBJ databases">
        <title>Genomic Encyclopedia of Type Strains, Phase IV (KMG-V): Genome sequencing to study the core and pangenomes of soil and plant-associated prokaryotes.</title>
        <authorList>
            <person name="Whitman W."/>
        </authorList>
    </citation>
    <scope>NUCLEOTIDE SEQUENCE [LARGE SCALE GENOMIC DNA]</scope>
    <source>
        <strain evidence="2 5">SEMIA 471</strain>
        <strain evidence="3 4">SEMIA 489</strain>
    </source>
</reference>
<dbReference type="EMBL" id="JACIID010000001">
    <property type="protein sequence ID" value="MBB4534286.1"/>
    <property type="molecule type" value="Genomic_DNA"/>
</dbReference>
<accession>A0A7W6V6B0</accession>
<dbReference type="AlphaFoldDB" id="A0A7W6V6B0"/>
<comment type="caution">
    <text evidence="2">The sequence shown here is derived from an EMBL/GenBank/DDBJ whole genome shotgun (WGS) entry which is preliminary data.</text>
</comment>
<dbReference type="EMBL" id="JACIHU010000001">
    <property type="protein sequence ID" value="MBB4478454.1"/>
    <property type="molecule type" value="Genomic_DNA"/>
</dbReference>
<dbReference type="Proteomes" id="UP000557344">
    <property type="component" value="Unassembled WGS sequence"/>
</dbReference>
<organism evidence="2 5">
    <name type="scientific">Rhizobium etli</name>
    <dbReference type="NCBI Taxonomy" id="29449"/>
    <lineage>
        <taxon>Bacteria</taxon>
        <taxon>Pseudomonadati</taxon>
        <taxon>Pseudomonadota</taxon>
        <taxon>Alphaproteobacteria</taxon>
        <taxon>Hyphomicrobiales</taxon>
        <taxon>Rhizobiaceae</taxon>
        <taxon>Rhizobium/Agrobacterium group</taxon>
        <taxon>Rhizobium</taxon>
    </lineage>
</organism>
<feature type="region of interest" description="Disordered" evidence="1">
    <location>
        <begin position="1"/>
        <end position="20"/>
    </location>
</feature>
<evidence type="ECO:0000313" key="2">
    <source>
        <dbReference type="EMBL" id="MBB4478454.1"/>
    </source>
</evidence>
<dbReference type="Proteomes" id="UP000523431">
    <property type="component" value="Unassembled WGS sequence"/>
</dbReference>
<protein>
    <submittedName>
        <fullName evidence="2">Uncharacterized protein</fullName>
    </submittedName>
</protein>
<gene>
    <name evidence="2" type="ORF">GGE46_000995</name>
    <name evidence="3" type="ORF">GGE57_000995</name>
</gene>
<evidence type="ECO:0000256" key="1">
    <source>
        <dbReference type="SAM" id="MobiDB-lite"/>
    </source>
</evidence>
<evidence type="ECO:0000313" key="4">
    <source>
        <dbReference type="Proteomes" id="UP000523431"/>
    </source>
</evidence>